<evidence type="ECO:0000256" key="2">
    <source>
        <dbReference type="ARBA" id="ARBA00008198"/>
    </source>
</evidence>
<comment type="subcellular location">
    <subcellularLocation>
        <location evidence="9">Plastid thylakoid membrane</location>
        <topology evidence="9">Multi-pass membrane protein</topology>
    </subcellularLocation>
    <subcellularLocation>
        <location evidence="10">Plastid</location>
        <location evidence="10">Chloroplast thylakoid membrane</location>
        <topology evidence="10">Multi-pass membrane protein</topology>
    </subcellularLocation>
</comment>
<evidence type="ECO:0000256" key="4">
    <source>
        <dbReference type="ARBA" id="ARBA00022531"/>
    </source>
</evidence>
<protein>
    <recommendedName>
        <fullName evidence="3 10">Photosystem I assembly protein Ycf4</fullName>
    </recommendedName>
</protein>
<keyword evidence="11" id="KW-0934">Plastid</keyword>
<evidence type="ECO:0000313" key="11">
    <source>
        <dbReference type="EMBL" id="ACZ58494.1"/>
    </source>
</evidence>
<comment type="function">
    <text evidence="1 10">Seems to be required for the assembly of the photosystem I complex.</text>
</comment>
<dbReference type="GO" id="GO:0015979">
    <property type="term" value="P:photosynthesis"/>
    <property type="evidence" value="ECO:0007669"/>
    <property type="project" value="UniProtKB-UniRule"/>
</dbReference>
<evidence type="ECO:0000256" key="8">
    <source>
        <dbReference type="ARBA" id="ARBA00023136"/>
    </source>
</evidence>
<dbReference type="GO" id="GO:0009535">
    <property type="term" value="C:chloroplast thylakoid membrane"/>
    <property type="evidence" value="ECO:0007669"/>
    <property type="project" value="UniProtKB-SubCell"/>
</dbReference>
<dbReference type="NCBIfam" id="NF002712">
    <property type="entry name" value="PRK02542.1"/>
    <property type="match status" value="1"/>
</dbReference>
<geneLocation type="chloroplast" evidence="11"/>
<evidence type="ECO:0000256" key="1">
    <source>
        <dbReference type="ARBA" id="ARBA00002862"/>
    </source>
</evidence>
<keyword evidence="5 10" id="KW-0812">Transmembrane</keyword>
<proteinExistence type="inferred from homology"/>
<dbReference type="GeneID" id="9481904"/>
<keyword evidence="7 10" id="KW-0793">Thylakoid</keyword>
<dbReference type="RefSeq" id="YP_003795538.1">
    <property type="nucleotide sequence ID" value="NC_014346.1"/>
</dbReference>
<dbReference type="PANTHER" id="PTHR33288:SF4">
    <property type="entry name" value="PHOTOSYSTEM I ASSEMBLY PROTEIN YCF4"/>
    <property type="match status" value="1"/>
</dbReference>
<comment type="similarity">
    <text evidence="2 10">Belongs to the Ycf4 family.</text>
</comment>
<feature type="transmembrane region" description="Helical" evidence="10">
    <location>
        <begin position="86"/>
        <end position="110"/>
    </location>
</feature>
<organism evidence="11">
    <name type="scientific">Floydiella terrestris</name>
    <name type="common">Green alga</name>
    <name type="synonym">Planophila terrestris</name>
    <dbReference type="NCBI Taxonomy" id="51328"/>
    <lineage>
        <taxon>Eukaryota</taxon>
        <taxon>Viridiplantae</taxon>
        <taxon>Chlorophyta</taxon>
        <taxon>core chlorophytes</taxon>
        <taxon>Chlorophyceae</taxon>
        <taxon>OCC clade</taxon>
        <taxon>Chaetopeltidales</taxon>
        <taxon>Chaetopeltidaceae</taxon>
        <taxon>Floydiella</taxon>
    </lineage>
</organism>
<keyword evidence="6 10" id="KW-1133">Transmembrane helix</keyword>
<evidence type="ECO:0000256" key="10">
    <source>
        <dbReference type="HAMAP-Rule" id="MF_00437"/>
    </source>
</evidence>
<keyword evidence="11" id="KW-0150">Chloroplast</keyword>
<feature type="transmembrane region" description="Helical" evidence="10">
    <location>
        <begin position="130"/>
        <end position="152"/>
    </location>
</feature>
<dbReference type="HAMAP" id="MF_00437">
    <property type="entry name" value="Ycf4"/>
    <property type="match status" value="1"/>
</dbReference>
<dbReference type="AlphaFoldDB" id="E2DSP0"/>
<evidence type="ECO:0000256" key="3">
    <source>
        <dbReference type="ARBA" id="ARBA00015395"/>
    </source>
</evidence>
<dbReference type="Pfam" id="PF02392">
    <property type="entry name" value="Ycf4"/>
    <property type="match status" value="1"/>
</dbReference>
<dbReference type="GO" id="GO:0009522">
    <property type="term" value="C:photosystem I"/>
    <property type="evidence" value="ECO:0007669"/>
    <property type="project" value="InterPro"/>
</dbReference>
<evidence type="ECO:0000256" key="9">
    <source>
        <dbReference type="ARBA" id="ARBA00046286"/>
    </source>
</evidence>
<reference evidence="11" key="2">
    <citation type="journal article" date="2010" name="Genome Biol. Evol.">
        <title>The exceptionally large chloroplast genome of the green alga Floydiella terrestris illuminates the evolutionary history of the Chlorophyceae.</title>
        <authorList>
            <person name="Brouard J.S."/>
            <person name="Otis C."/>
            <person name="Lemieux C."/>
            <person name="Turmel M."/>
        </authorList>
    </citation>
    <scope>NUCLEOTIDE SEQUENCE</scope>
</reference>
<dbReference type="EMBL" id="GU196268">
    <property type="protein sequence ID" value="ACZ58494.1"/>
    <property type="molecule type" value="Genomic_DNA"/>
</dbReference>
<gene>
    <name evidence="10 11" type="primary">ycf4</name>
</gene>
<keyword evidence="4 10" id="KW-0602">Photosynthesis</keyword>
<dbReference type="InterPro" id="IPR003359">
    <property type="entry name" value="PSI_Ycf4_assembly"/>
</dbReference>
<sequence length="248" mass="28653">MVFYFVLKKTNRANIQKKKNMYEQTTILSIFFTALNSKHRLEIRLFICFLISKLKEVFEFMNTLRDNDLDLVRRYVILGSRRLSNYWWATVLFLGASGFLLTGVSSYLGYNILPFIKSGEISFLPQGLVMSFYGILGVLLSFYLWLTILWDVGGGFNEFNKKDGKIRVFRWGFPGKSRCIDVSYSISDVEAIRVELKQGVNPERTIFLRVKGKREIPLTQIGQPLTLEEIEKRAAELAKFLKVSVEGL</sequence>
<evidence type="ECO:0000256" key="5">
    <source>
        <dbReference type="ARBA" id="ARBA00022692"/>
    </source>
</evidence>
<evidence type="ECO:0000256" key="7">
    <source>
        <dbReference type="ARBA" id="ARBA00023078"/>
    </source>
</evidence>
<name>E2DSP0_FLOTE</name>
<reference evidence="11" key="1">
    <citation type="journal article" date="2008" name="J. Phycol.">
        <title>Deep division in the Chlorophyceae (Chlorophyta) revealed by chloroplast phylogenomic analyseS.</title>
        <authorList>
            <person name="Turmel M."/>
            <person name="Brouard J.-S."/>
            <person name="Gagnon C."/>
            <person name="Otis C."/>
            <person name="Lemieux C."/>
        </authorList>
    </citation>
    <scope>NUCLEOTIDE SEQUENCE</scope>
</reference>
<keyword evidence="8 10" id="KW-0472">Membrane</keyword>
<dbReference type="PANTHER" id="PTHR33288">
    <property type="match status" value="1"/>
</dbReference>
<evidence type="ECO:0000256" key="6">
    <source>
        <dbReference type="ARBA" id="ARBA00022989"/>
    </source>
</evidence>
<accession>E2DSP0</accession>